<dbReference type="InterPro" id="IPR036047">
    <property type="entry name" value="F-box-like_dom_sf"/>
</dbReference>
<organism evidence="10 11">
    <name type="scientific">Trifolium subterraneum</name>
    <name type="common">Subterranean clover</name>
    <dbReference type="NCBI Taxonomy" id="3900"/>
    <lineage>
        <taxon>Eukaryota</taxon>
        <taxon>Viridiplantae</taxon>
        <taxon>Streptophyta</taxon>
        <taxon>Embryophyta</taxon>
        <taxon>Tracheophyta</taxon>
        <taxon>Spermatophyta</taxon>
        <taxon>Magnoliopsida</taxon>
        <taxon>eudicotyledons</taxon>
        <taxon>Gunneridae</taxon>
        <taxon>Pentapetalae</taxon>
        <taxon>rosids</taxon>
        <taxon>fabids</taxon>
        <taxon>Fabales</taxon>
        <taxon>Fabaceae</taxon>
        <taxon>Papilionoideae</taxon>
        <taxon>50 kb inversion clade</taxon>
        <taxon>NPAAA clade</taxon>
        <taxon>Hologalegina</taxon>
        <taxon>IRL clade</taxon>
        <taxon>Trifolieae</taxon>
        <taxon>Trifolium</taxon>
    </lineage>
</organism>
<evidence type="ECO:0000256" key="7">
    <source>
        <dbReference type="ARBA" id="ARBA00025232"/>
    </source>
</evidence>
<feature type="compositionally biased region" description="Low complexity" evidence="8">
    <location>
        <begin position="921"/>
        <end position="939"/>
    </location>
</feature>
<dbReference type="EMBL" id="DF973315">
    <property type="protein sequence ID" value="GAU25609.1"/>
    <property type="molecule type" value="Genomic_DNA"/>
</dbReference>
<sequence>MEETTSVSYNQNYSGSPITNIPQDYIFTIILLLPIDAILSLSVTCKRFKAITSSDTLWKSLCKRDLGSTCVDSLLKSCNNFNQFSWMKLYKQVYQIDSVCCHKLSYPHGDLDFPKARASHSLNFVSDCLVLFGGGCDGGRHLDDTWVAYIGNDFPRILKWKTVHSGIPSGRFGHTCVEMGDLLVLFGGINDHGNRQNDTWIGKVTHNENKGITFSWKMLDVGSVAPPPRGAHAACCIDDKRMVIHGGIGLHGLRLGDTWILELSDSHCFGTWHEIAIHPSPPPRSGHTLTCIGRNRTILFGGRGLGYEVLHDLWLLESCQGYMRWIQVLYDLQNIPDGVSLPRVGHTATMVLGGRLLIYGGEDSSRHRKNDFWILDISSIPSTTASSKRVLTRMWKHWKSNGYEPKSRSFHRTCVDPSGRHLYVFGGMVDGLVQPVEPSGLGLYRSNCKHITLCSTCGKTMAENRAKCSTCGATLTRLIREYNVRACSANDKNYFIGRFMAGLPDFSKKKNAENKWSLQKDGLKSRQVTDSMRVKYKNKPWLLEDETGQSQFKGHLEGSQSATYYLLMKEKKEFVAIPAGSWYNFNKVAQYKQLTLEEAEEKMKNRKKTADGYQRWMMKAANNGPAAFGEHVNLEDKESNAGGGRSRKKAGEEDDEGPSSDKGEEDEDEEVDRKKRLGLNKKNGYDDDDEIPRGKDLDDDDYDVEKGDDWEHEEIFTDDDEGVDNPDEREDLAPEVPVPPEIKQIDDDVGVPLVTAAKEKGPKEEPVDNSPSKPTATGPARGTPTSKSSKGKRKTNEEANPSIGVPPKKVKTENANPSLYLLLLLLDVQHLHVPPQPRRFSRCKHLHVPPQPRRFSACSPVRVVTPHLNVHCFRRRWFHLTSPSLLALSGNWLFSAAAVFDSDPKSSGKDVNGSASKSNAPPNGTPSSNTGSSNAASGPVTEQEIRAVLMQGTPLTTRDLVAKFKGRLGCPEDKQAFARIMKRICKIQKNNGSVMLS</sequence>
<dbReference type="PROSITE" id="PS50181">
    <property type="entry name" value="FBOX"/>
    <property type="match status" value="1"/>
</dbReference>
<dbReference type="Pfam" id="PF24681">
    <property type="entry name" value="Kelch_KLHDC2_KLHL20_DRC7"/>
    <property type="match status" value="2"/>
</dbReference>
<comment type="similarity">
    <text evidence="2">Belongs to the TFIIF alpha subunit family.</text>
</comment>
<dbReference type="InterPro" id="IPR011039">
    <property type="entry name" value="TFIIF_interaction"/>
</dbReference>
<dbReference type="SUPFAM" id="SSF46785">
    <property type="entry name" value="Winged helix' DNA-binding domain"/>
    <property type="match status" value="1"/>
</dbReference>
<dbReference type="GO" id="GO:0006367">
    <property type="term" value="P:transcription initiation at RNA polymerase II promoter"/>
    <property type="evidence" value="ECO:0007669"/>
    <property type="project" value="InterPro"/>
</dbReference>
<gene>
    <name evidence="10" type="ORF">TSUD_260430</name>
</gene>
<dbReference type="SUPFAM" id="SSF81383">
    <property type="entry name" value="F-box domain"/>
    <property type="match status" value="1"/>
</dbReference>
<evidence type="ECO:0000256" key="8">
    <source>
        <dbReference type="SAM" id="MobiDB-lite"/>
    </source>
</evidence>
<evidence type="ECO:0000256" key="2">
    <source>
        <dbReference type="ARBA" id="ARBA00005249"/>
    </source>
</evidence>
<dbReference type="PANTHER" id="PTHR13011">
    <property type="entry name" value="TFIIF-ALPHA"/>
    <property type="match status" value="1"/>
</dbReference>
<reference evidence="11" key="1">
    <citation type="journal article" date="2017" name="Front. Plant Sci.">
        <title>Climate Clever Clovers: New Paradigm to Reduce the Environmental Footprint of Ruminants by Breeding Low Methanogenic Forages Utilizing Haplotype Variation.</title>
        <authorList>
            <person name="Kaur P."/>
            <person name="Appels R."/>
            <person name="Bayer P.E."/>
            <person name="Keeble-Gagnere G."/>
            <person name="Wang J."/>
            <person name="Hirakawa H."/>
            <person name="Shirasawa K."/>
            <person name="Vercoe P."/>
            <person name="Stefanova K."/>
            <person name="Durmic Z."/>
            <person name="Nichols P."/>
            <person name="Revell C."/>
            <person name="Isobe S.N."/>
            <person name="Edwards D."/>
            <person name="Erskine W."/>
        </authorList>
    </citation>
    <scope>NUCLEOTIDE SEQUENCE [LARGE SCALE GENOMIC DNA]</scope>
    <source>
        <strain evidence="11">cv. Daliak</strain>
    </source>
</reference>
<dbReference type="GO" id="GO:0016251">
    <property type="term" value="F:RNA polymerase II general transcription initiation factor activity"/>
    <property type="evidence" value="ECO:0007669"/>
    <property type="project" value="TreeGrafter"/>
</dbReference>
<feature type="compositionally biased region" description="Acidic residues" evidence="8">
    <location>
        <begin position="652"/>
        <end position="670"/>
    </location>
</feature>
<dbReference type="SUPFAM" id="SSF117281">
    <property type="entry name" value="Kelch motif"/>
    <property type="match status" value="2"/>
</dbReference>
<dbReference type="SUPFAM" id="SSF50916">
    <property type="entry name" value="Rap30/74 interaction domains"/>
    <property type="match status" value="1"/>
</dbReference>
<comment type="function">
    <text evidence="7">TFIIF is a general transcription initiation factor that binds to RNA polymerase II and helps to recruit it to the initiation complex in collaboration with TFIIB. It promotes transcription elongation.</text>
</comment>
<accession>A0A2Z6N2K8</accession>
<evidence type="ECO:0000259" key="9">
    <source>
        <dbReference type="PROSITE" id="PS50181"/>
    </source>
</evidence>
<dbReference type="AlphaFoldDB" id="A0A2Z6N2K8"/>
<keyword evidence="11" id="KW-1185">Reference proteome</keyword>
<keyword evidence="5" id="KW-0804">Transcription</keyword>
<evidence type="ECO:0000256" key="5">
    <source>
        <dbReference type="ARBA" id="ARBA00023163"/>
    </source>
</evidence>
<keyword evidence="4" id="KW-0238">DNA-binding</keyword>
<evidence type="ECO:0000256" key="4">
    <source>
        <dbReference type="ARBA" id="ARBA00023125"/>
    </source>
</evidence>
<dbReference type="InterPro" id="IPR036390">
    <property type="entry name" value="WH_DNA-bd_sf"/>
</dbReference>
<dbReference type="InterPro" id="IPR001810">
    <property type="entry name" value="F-box_dom"/>
</dbReference>
<dbReference type="Proteomes" id="UP000242715">
    <property type="component" value="Unassembled WGS sequence"/>
</dbReference>
<dbReference type="Pfam" id="PF05793">
    <property type="entry name" value="TFIIF_alpha"/>
    <property type="match status" value="2"/>
</dbReference>
<dbReference type="OrthoDB" id="10251809at2759"/>
<feature type="compositionally biased region" description="Basic and acidic residues" evidence="8">
    <location>
        <begin position="704"/>
        <end position="715"/>
    </location>
</feature>
<dbReference type="InterPro" id="IPR008851">
    <property type="entry name" value="TFIIF-alpha"/>
</dbReference>
<feature type="region of interest" description="Disordered" evidence="8">
    <location>
        <begin position="628"/>
        <end position="811"/>
    </location>
</feature>
<feature type="compositionally biased region" description="Low complexity" evidence="8">
    <location>
        <begin position="774"/>
        <end position="785"/>
    </location>
</feature>
<dbReference type="FunFam" id="2.120.10.80:FF:000233">
    <property type="entry name" value="Uncharacterized protein"/>
    <property type="match status" value="1"/>
</dbReference>
<evidence type="ECO:0000256" key="1">
    <source>
        <dbReference type="ARBA" id="ARBA00004123"/>
    </source>
</evidence>
<dbReference type="Gene3D" id="1.20.1280.50">
    <property type="match status" value="1"/>
</dbReference>
<dbReference type="PANTHER" id="PTHR13011:SF0">
    <property type="entry name" value="GENERAL TRANSCRIPTION FACTOR IIF SUBUNIT 1"/>
    <property type="match status" value="1"/>
</dbReference>
<dbReference type="Pfam" id="PF12937">
    <property type="entry name" value="F-box-like"/>
    <property type="match status" value="1"/>
</dbReference>
<keyword evidence="3" id="KW-0805">Transcription regulation</keyword>
<feature type="compositionally biased region" description="Basic and acidic residues" evidence="8">
    <location>
        <begin position="757"/>
        <end position="766"/>
    </location>
</feature>
<dbReference type="GO" id="GO:0005674">
    <property type="term" value="C:transcription factor TFIIF complex"/>
    <property type="evidence" value="ECO:0007669"/>
    <property type="project" value="TreeGrafter"/>
</dbReference>
<name>A0A2Z6N2K8_TRISU</name>
<dbReference type="Gene3D" id="2.120.10.80">
    <property type="entry name" value="Kelch-type beta propeller"/>
    <property type="match status" value="2"/>
</dbReference>
<evidence type="ECO:0000313" key="11">
    <source>
        <dbReference type="Proteomes" id="UP000242715"/>
    </source>
</evidence>
<evidence type="ECO:0000313" key="10">
    <source>
        <dbReference type="EMBL" id="GAU25609.1"/>
    </source>
</evidence>
<feature type="compositionally biased region" description="Acidic residues" evidence="8">
    <location>
        <begin position="716"/>
        <end position="730"/>
    </location>
</feature>
<feature type="domain" description="F-box" evidence="9">
    <location>
        <begin position="15"/>
        <end position="61"/>
    </location>
</feature>
<proteinExistence type="inferred from homology"/>
<feature type="region of interest" description="Disordered" evidence="8">
    <location>
        <begin position="905"/>
        <end position="939"/>
    </location>
</feature>
<dbReference type="InterPro" id="IPR036388">
    <property type="entry name" value="WH-like_DNA-bd_sf"/>
</dbReference>
<dbReference type="Gene3D" id="1.10.10.10">
    <property type="entry name" value="Winged helix-like DNA-binding domain superfamily/Winged helix DNA-binding domain"/>
    <property type="match status" value="1"/>
</dbReference>
<evidence type="ECO:0000256" key="6">
    <source>
        <dbReference type="ARBA" id="ARBA00023242"/>
    </source>
</evidence>
<comment type="subcellular location">
    <subcellularLocation>
        <location evidence="1">Nucleus</location>
    </subcellularLocation>
</comment>
<keyword evidence="6" id="KW-0539">Nucleus</keyword>
<dbReference type="InterPro" id="IPR015915">
    <property type="entry name" value="Kelch-typ_b-propeller"/>
</dbReference>
<dbReference type="GO" id="GO:0032968">
    <property type="term" value="P:positive regulation of transcription elongation by RNA polymerase II"/>
    <property type="evidence" value="ECO:0007669"/>
    <property type="project" value="InterPro"/>
</dbReference>
<dbReference type="GO" id="GO:0003677">
    <property type="term" value="F:DNA binding"/>
    <property type="evidence" value="ECO:0007669"/>
    <property type="project" value="UniProtKB-KW"/>
</dbReference>
<protein>
    <recommendedName>
        <fullName evidence="9">F-box domain-containing protein</fullName>
    </recommendedName>
</protein>
<evidence type="ECO:0000256" key="3">
    <source>
        <dbReference type="ARBA" id="ARBA00023015"/>
    </source>
</evidence>
<dbReference type="GO" id="GO:0001096">
    <property type="term" value="F:TFIIF-class transcription factor complex binding"/>
    <property type="evidence" value="ECO:0007669"/>
    <property type="project" value="TreeGrafter"/>
</dbReference>